<dbReference type="AlphaFoldDB" id="H8Z1M7"/>
<reference evidence="3" key="1">
    <citation type="submission" date="2011-06" db="EMBL/GenBank/DDBJ databases">
        <authorList>
            <consortium name="US DOE Joint Genome Institute (JGI-PGF)"/>
            <person name="Lucas S."/>
            <person name="Han J."/>
            <person name="Lapidus A."/>
            <person name="Cheng J.-F."/>
            <person name="Goodwin L."/>
            <person name="Pitluck S."/>
            <person name="Peters L."/>
            <person name="Land M.L."/>
            <person name="Hauser L."/>
            <person name="Vogl K."/>
            <person name="Liu Z."/>
            <person name="Overmann J."/>
            <person name="Frigaard N.-U."/>
            <person name="Bryant D.A."/>
            <person name="Woyke T.J."/>
        </authorList>
    </citation>
    <scope>NUCLEOTIDE SEQUENCE [LARGE SCALE GENOMIC DNA]</scope>
    <source>
        <strain evidence="3">970</strain>
    </source>
</reference>
<evidence type="ECO:0000259" key="1">
    <source>
        <dbReference type="Pfam" id="PF07862"/>
    </source>
</evidence>
<protein>
    <recommendedName>
        <fullName evidence="1">Nif11 domain-containing protein</fullName>
    </recommendedName>
</protein>
<dbReference type="Proteomes" id="UP000002964">
    <property type="component" value="Unassembled WGS sequence"/>
</dbReference>
<accession>H8Z1M7</accession>
<evidence type="ECO:0000313" key="3">
    <source>
        <dbReference type="Proteomes" id="UP000002964"/>
    </source>
</evidence>
<keyword evidence="3" id="KW-1185">Reference proteome</keyword>
<dbReference type="HOGENOM" id="CLU_1916131_0_0_6"/>
<proteinExistence type="predicted"/>
<dbReference type="InterPro" id="IPR012903">
    <property type="entry name" value="Nif11"/>
</dbReference>
<dbReference type="STRING" id="631362.Thi970DRAFT_01683"/>
<dbReference type="EMBL" id="JH603169">
    <property type="protein sequence ID" value="EIC21472.1"/>
    <property type="molecule type" value="Genomic_DNA"/>
</dbReference>
<organism evidence="2 3">
    <name type="scientific">Thiorhodovibrio frisius</name>
    <dbReference type="NCBI Taxonomy" id="631362"/>
    <lineage>
        <taxon>Bacteria</taxon>
        <taxon>Pseudomonadati</taxon>
        <taxon>Pseudomonadota</taxon>
        <taxon>Gammaproteobacteria</taxon>
        <taxon>Chromatiales</taxon>
        <taxon>Chromatiaceae</taxon>
        <taxon>Thiorhodovibrio</taxon>
    </lineage>
</organism>
<feature type="domain" description="Nif11" evidence="1">
    <location>
        <begin position="13"/>
        <end position="76"/>
    </location>
</feature>
<dbReference type="Pfam" id="PF07862">
    <property type="entry name" value="Nif11"/>
    <property type="match status" value="1"/>
</dbReference>
<gene>
    <name evidence="2" type="ORF">Thi970DRAFT_01683</name>
</gene>
<name>H8Z1M7_9GAMM</name>
<sequence length="132" mass="14553">MLTNASGTRDSFMTVEHVKQFFASLAVEPSRREKLQQLNATYRGQALDEARRLELIQEHVLPIAESMGFSFTVDDLRDYEVTTFEAVRRSGQLSNDELDVIRGGGGNGGSCEVLGMAPNVSPYWLNGCPLGI</sequence>
<evidence type="ECO:0000313" key="2">
    <source>
        <dbReference type="EMBL" id="EIC21472.1"/>
    </source>
</evidence>
<reference evidence="2 3" key="2">
    <citation type="submission" date="2011-11" db="EMBL/GenBank/DDBJ databases">
        <authorList>
            <consortium name="US DOE Joint Genome Institute"/>
            <person name="Lucas S."/>
            <person name="Han J."/>
            <person name="Lapidus A."/>
            <person name="Cheng J.-F."/>
            <person name="Goodwin L."/>
            <person name="Pitluck S."/>
            <person name="Peters L."/>
            <person name="Ovchinnikova G."/>
            <person name="Zhang X."/>
            <person name="Detter J.C."/>
            <person name="Han C."/>
            <person name="Tapia R."/>
            <person name="Land M."/>
            <person name="Hauser L."/>
            <person name="Kyrpides N."/>
            <person name="Ivanova N."/>
            <person name="Pagani I."/>
            <person name="Vogl K."/>
            <person name="Liu Z."/>
            <person name="Overmann J."/>
            <person name="Frigaard N.-U."/>
            <person name="Bryant D."/>
            <person name="Woyke T."/>
        </authorList>
    </citation>
    <scope>NUCLEOTIDE SEQUENCE [LARGE SCALE GENOMIC DNA]</scope>
    <source>
        <strain evidence="2 3">970</strain>
    </source>
</reference>